<evidence type="ECO:0000313" key="3">
    <source>
        <dbReference type="Proteomes" id="UP000481861"/>
    </source>
</evidence>
<feature type="compositionally biased region" description="Polar residues" evidence="1">
    <location>
        <begin position="140"/>
        <end position="154"/>
    </location>
</feature>
<comment type="caution">
    <text evidence="2">The sequence shown here is derived from an EMBL/GenBank/DDBJ whole genome shotgun (WGS) entry which is preliminary data.</text>
</comment>
<sequence>MNAKIIAKLTTLSPNTAIAVPFQKPLPLLPFSASFRTEFHLLPYATPPQGAANARTTLAMFPLNLLSQPVSITGLLSNSVQKTIHATDDLTRLHTHPTYSTYLHYINARTCDQTRQDKTSKKKEKTPENELHKDQPPARLSTTTSPTQHETNQLESRKDEKSKKLLQ</sequence>
<reference evidence="2 3" key="1">
    <citation type="submission" date="2020-01" db="EMBL/GenBank/DDBJ databases">
        <authorList>
            <consortium name="DOE Joint Genome Institute"/>
            <person name="Haridas S."/>
            <person name="Albert R."/>
            <person name="Binder M."/>
            <person name="Bloem J."/>
            <person name="Labutti K."/>
            <person name="Salamov A."/>
            <person name="Andreopoulos B."/>
            <person name="Baker S.E."/>
            <person name="Barry K."/>
            <person name="Bills G."/>
            <person name="Bluhm B.H."/>
            <person name="Cannon C."/>
            <person name="Castanera R."/>
            <person name="Culley D.E."/>
            <person name="Daum C."/>
            <person name="Ezra D."/>
            <person name="Gonzalez J.B."/>
            <person name="Henrissat B."/>
            <person name="Kuo A."/>
            <person name="Liang C."/>
            <person name="Lipzen A."/>
            <person name="Lutzoni F."/>
            <person name="Magnuson J."/>
            <person name="Mondo S."/>
            <person name="Nolan M."/>
            <person name="Ohm R."/>
            <person name="Pangilinan J."/>
            <person name="Park H.-J.H."/>
            <person name="Ramirez L."/>
            <person name="Alfaro M."/>
            <person name="Sun H."/>
            <person name="Tritt A."/>
            <person name="Yoshinaga Y."/>
            <person name="Zwiers L.-H.L."/>
            <person name="Turgeon B.G."/>
            <person name="Goodwin S.B."/>
            <person name="Spatafora J.W."/>
            <person name="Crous P.W."/>
            <person name="Grigoriev I.V."/>
        </authorList>
    </citation>
    <scope>NUCLEOTIDE SEQUENCE [LARGE SCALE GENOMIC DNA]</scope>
    <source>
        <strain evidence="2 3">CBS 611.86</strain>
    </source>
</reference>
<dbReference type="EMBL" id="JAADJZ010000016">
    <property type="protein sequence ID" value="KAF2869377.1"/>
    <property type="molecule type" value="Genomic_DNA"/>
</dbReference>
<feature type="compositionally biased region" description="Basic and acidic residues" evidence="1">
    <location>
        <begin position="155"/>
        <end position="167"/>
    </location>
</feature>
<keyword evidence="3" id="KW-1185">Reference proteome</keyword>
<organism evidence="2 3">
    <name type="scientific">Massariosphaeria phaeospora</name>
    <dbReference type="NCBI Taxonomy" id="100035"/>
    <lineage>
        <taxon>Eukaryota</taxon>
        <taxon>Fungi</taxon>
        <taxon>Dikarya</taxon>
        <taxon>Ascomycota</taxon>
        <taxon>Pezizomycotina</taxon>
        <taxon>Dothideomycetes</taxon>
        <taxon>Pleosporomycetidae</taxon>
        <taxon>Pleosporales</taxon>
        <taxon>Pleosporales incertae sedis</taxon>
        <taxon>Massariosphaeria</taxon>
    </lineage>
</organism>
<feature type="compositionally biased region" description="Basic and acidic residues" evidence="1">
    <location>
        <begin position="113"/>
        <end position="136"/>
    </location>
</feature>
<name>A0A7C8I2U4_9PLEO</name>
<evidence type="ECO:0000313" key="2">
    <source>
        <dbReference type="EMBL" id="KAF2869377.1"/>
    </source>
</evidence>
<evidence type="ECO:0000256" key="1">
    <source>
        <dbReference type="SAM" id="MobiDB-lite"/>
    </source>
</evidence>
<dbReference type="AlphaFoldDB" id="A0A7C8I2U4"/>
<dbReference type="Proteomes" id="UP000481861">
    <property type="component" value="Unassembled WGS sequence"/>
</dbReference>
<proteinExistence type="predicted"/>
<feature type="region of interest" description="Disordered" evidence="1">
    <location>
        <begin position="113"/>
        <end position="167"/>
    </location>
</feature>
<gene>
    <name evidence="2" type="ORF">BDV95DRAFT_596388</name>
</gene>
<protein>
    <submittedName>
        <fullName evidence="2">Uncharacterized protein</fullName>
    </submittedName>
</protein>
<accession>A0A7C8I2U4</accession>